<keyword evidence="2" id="KW-0378">Hydrolase</keyword>
<dbReference type="PANTHER" id="PTHR43798">
    <property type="entry name" value="MONOACYLGLYCEROL LIPASE"/>
    <property type="match status" value="1"/>
</dbReference>
<dbReference type="EMBL" id="JAJNDC010000001">
    <property type="protein sequence ID" value="MCW9711353.1"/>
    <property type="molecule type" value="Genomic_DNA"/>
</dbReference>
<evidence type="ECO:0000313" key="3">
    <source>
        <dbReference type="Proteomes" id="UP001207337"/>
    </source>
</evidence>
<dbReference type="PRINTS" id="PR00111">
    <property type="entry name" value="ABHYDROLASE"/>
</dbReference>
<proteinExistence type="predicted"/>
<comment type="caution">
    <text evidence="2">The sequence shown here is derived from an EMBL/GenBank/DDBJ whole genome shotgun (WGS) entry which is preliminary data.</text>
</comment>
<reference evidence="2 3" key="1">
    <citation type="submission" date="2021-11" db="EMBL/GenBank/DDBJ databases">
        <title>Aliifidinibius sp. nov., a new bacterium isolated from saline soil.</title>
        <authorList>
            <person name="Galisteo C."/>
            <person name="De La Haba R."/>
            <person name="Sanchez-Porro C."/>
            <person name="Ventosa A."/>
        </authorList>
    </citation>
    <scope>NUCLEOTIDE SEQUENCE [LARGE SCALE GENOMIC DNA]</scope>
    <source>
        <strain evidence="2 3">KACC 190600</strain>
    </source>
</reference>
<feature type="domain" description="AB hydrolase-1" evidence="1">
    <location>
        <begin position="30"/>
        <end position="248"/>
    </location>
</feature>
<protein>
    <submittedName>
        <fullName evidence="2">Alpha/beta hydrolase</fullName>
    </submittedName>
</protein>
<accession>A0ABT3PU50</accession>
<dbReference type="PANTHER" id="PTHR43798:SF5">
    <property type="entry name" value="MONOACYLGLYCEROL LIPASE ABHD6"/>
    <property type="match status" value="1"/>
</dbReference>
<gene>
    <name evidence="2" type="ORF">LQ318_00415</name>
</gene>
<dbReference type="InterPro" id="IPR000073">
    <property type="entry name" value="AB_hydrolase_1"/>
</dbReference>
<keyword evidence="3" id="KW-1185">Reference proteome</keyword>
<dbReference type="SUPFAM" id="SSF53474">
    <property type="entry name" value="alpha/beta-Hydrolases"/>
    <property type="match status" value="1"/>
</dbReference>
<evidence type="ECO:0000313" key="2">
    <source>
        <dbReference type="EMBL" id="MCW9711353.1"/>
    </source>
</evidence>
<dbReference type="InterPro" id="IPR029058">
    <property type="entry name" value="AB_hydrolase_fold"/>
</dbReference>
<dbReference type="Gene3D" id="3.40.50.1820">
    <property type="entry name" value="alpha/beta hydrolase"/>
    <property type="match status" value="1"/>
</dbReference>
<evidence type="ECO:0000259" key="1">
    <source>
        <dbReference type="Pfam" id="PF12697"/>
    </source>
</evidence>
<dbReference type="InterPro" id="IPR050266">
    <property type="entry name" value="AB_hydrolase_sf"/>
</dbReference>
<organism evidence="2 3">
    <name type="scientific">Fodinibius salicampi</name>
    <dbReference type="NCBI Taxonomy" id="1920655"/>
    <lineage>
        <taxon>Bacteria</taxon>
        <taxon>Pseudomonadati</taxon>
        <taxon>Balneolota</taxon>
        <taxon>Balneolia</taxon>
        <taxon>Balneolales</taxon>
        <taxon>Balneolaceae</taxon>
        <taxon>Fodinibius</taxon>
    </lineage>
</organism>
<sequence>MFGTSDFEVYESNGYEYLHISSDEQDSQNLVFLHGMFGGLSNYDPLLKEIQGYNIFVPKIPIYEISARKISINRLTEWLHSFCEEIKVENPIFLGNSMGGHLALDYARQYPDNVSALVLTGSSGLLEMDFGSTFPRRKDRNFIRKQANLTFYEDLIDDAAMEEIMAVVKSPSKLTSLLAITRDTHAYNMEKYLPQITQDVLLVWGKQDEITPPEVADMFLEKLPNAELHWIDKCGHAPMMEHPEKFAAFLEDFLIKLRNKSKSKKTKTL</sequence>
<dbReference type="Pfam" id="PF12697">
    <property type="entry name" value="Abhydrolase_6"/>
    <property type="match status" value="1"/>
</dbReference>
<dbReference type="RefSeq" id="WP_265786494.1">
    <property type="nucleotide sequence ID" value="NZ_BAABRS010000001.1"/>
</dbReference>
<name>A0ABT3PU50_9BACT</name>
<dbReference type="Proteomes" id="UP001207337">
    <property type="component" value="Unassembled WGS sequence"/>
</dbReference>
<dbReference type="GO" id="GO:0016787">
    <property type="term" value="F:hydrolase activity"/>
    <property type="evidence" value="ECO:0007669"/>
    <property type="project" value="UniProtKB-KW"/>
</dbReference>